<evidence type="ECO:0000313" key="11">
    <source>
        <dbReference type="Proteomes" id="UP001162131"/>
    </source>
</evidence>
<keyword evidence="4 8" id="KW-1133">Transmembrane helix</keyword>
<comment type="catalytic activity">
    <reaction evidence="8">
        <text>L-cysteinyl-[protein] + hexadecanoyl-CoA = S-hexadecanoyl-L-cysteinyl-[protein] + CoA</text>
        <dbReference type="Rhea" id="RHEA:36683"/>
        <dbReference type="Rhea" id="RHEA-COMP:10131"/>
        <dbReference type="Rhea" id="RHEA-COMP:11032"/>
        <dbReference type="ChEBI" id="CHEBI:29950"/>
        <dbReference type="ChEBI" id="CHEBI:57287"/>
        <dbReference type="ChEBI" id="CHEBI:57379"/>
        <dbReference type="ChEBI" id="CHEBI:74151"/>
        <dbReference type="EC" id="2.3.1.225"/>
    </reaction>
</comment>
<keyword evidence="8" id="KW-0808">Transferase</keyword>
<evidence type="ECO:0000256" key="5">
    <source>
        <dbReference type="ARBA" id="ARBA00023043"/>
    </source>
</evidence>
<protein>
    <recommendedName>
        <fullName evidence="8">Palmitoyltransferase</fullName>
        <ecNumber evidence="8">2.3.1.225</ecNumber>
    </recommendedName>
</protein>
<feature type="transmembrane region" description="Helical" evidence="8">
    <location>
        <begin position="256"/>
        <end position="276"/>
    </location>
</feature>
<feature type="domain" description="Palmitoyltransferase DHHC" evidence="9">
    <location>
        <begin position="326"/>
        <end position="453"/>
    </location>
</feature>
<dbReference type="GO" id="GO:0019706">
    <property type="term" value="F:protein-cysteine S-palmitoyltransferase activity"/>
    <property type="evidence" value="ECO:0007669"/>
    <property type="project" value="UniProtKB-EC"/>
</dbReference>
<dbReference type="InterPro" id="IPR036770">
    <property type="entry name" value="Ankyrin_rpt-contain_sf"/>
</dbReference>
<name>A0AAU9J7Z6_9CILI</name>
<feature type="transmembrane region" description="Helical" evidence="8">
    <location>
        <begin position="373"/>
        <end position="397"/>
    </location>
</feature>
<evidence type="ECO:0000256" key="3">
    <source>
        <dbReference type="ARBA" id="ARBA00022737"/>
    </source>
</evidence>
<dbReference type="SUPFAM" id="SSF48403">
    <property type="entry name" value="Ankyrin repeat"/>
    <property type="match status" value="1"/>
</dbReference>
<evidence type="ECO:0000256" key="4">
    <source>
        <dbReference type="ARBA" id="ARBA00022989"/>
    </source>
</evidence>
<keyword evidence="8" id="KW-0012">Acyltransferase</keyword>
<keyword evidence="6 8" id="KW-0472">Membrane</keyword>
<dbReference type="Pfam" id="PF12796">
    <property type="entry name" value="Ank_2"/>
    <property type="match status" value="2"/>
</dbReference>
<comment type="caution">
    <text evidence="10">The sequence shown here is derived from an EMBL/GenBank/DDBJ whole genome shotgun (WGS) entry which is preliminary data.</text>
</comment>
<evidence type="ECO:0000313" key="10">
    <source>
        <dbReference type="EMBL" id="CAG9317863.1"/>
    </source>
</evidence>
<keyword evidence="2 8" id="KW-0812">Transmembrane</keyword>
<reference evidence="10" key="1">
    <citation type="submission" date="2021-09" db="EMBL/GenBank/DDBJ databases">
        <authorList>
            <consortium name="AG Swart"/>
            <person name="Singh M."/>
            <person name="Singh A."/>
            <person name="Seah K."/>
            <person name="Emmerich C."/>
        </authorList>
    </citation>
    <scope>NUCLEOTIDE SEQUENCE</scope>
    <source>
        <strain evidence="10">ATCC30299</strain>
    </source>
</reference>
<gene>
    <name evidence="10" type="ORF">BSTOLATCC_MIC19101</name>
</gene>
<feature type="repeat" description="ANK" evidence="7">
    <location>
        <begin position="148"/>
        <end position="180"/>
    </location>
</feature>
<dbReference type="PROSITE" id="PS50088">
    <property type="entry name" value="ANK_REPEAT"/>
    <property type="match status" value="3"/>
</dbReference>
<sequence>MSEFQPIFQYIVEGRTRDLEALIRQLQKPLRFIKDTTGYTLIHFAVLNEKEEIINLLVQHEKGLPGTPANEVTDWVNSLSPDGYTAFHLAISKGNFSIVKLLTLLGADVDIKTPLGLGSLHLAAQGDFAHLISYFSEIGLSVMECDSKGGTPLHWAAYMGAYYATSVLMALQAPINCQDHDGHTPLHLAVLSANNRVVRLLLLKGADRAIKDSRDRTPMEIAKENQSNELIDMLKPEGILEKTGYRPLLKPYKRTAFPFYFVLCLIIVTLALIILFCVQYNYYLSYFFTATSVSAILLMIFLVNSNPGYITRPKGIKLSYLYQTYKYSEICPDCVILRPARSRHCHYCDKCVQKFDHHCQWVNNCIGARNLGWFYSFISLLWLSVGLSIAISIEVFIGHETDRGIEDSPYEISLIVASFTGFLSVLTLVPVSYLFITHTKNFCENQTTSERFSKGSKFRGGKKEKSCFVKNCYSMCCNKEDDHSSKSSIVTTSSKQMDDYHMILEESGTK</sequence>
<dbReference type="PROSITE" id="PS50216">
    <property type="entry name" value="DHHC"/>
    <property type="match status" value="1"/>
</dbReference>
<accession>A0AAU9J7Z6</accession>
<feature type="repeat" description="ANK" evidence="7">
    <location>
        <begin position="82"/>
        <end position="114"/>
    </location>
</feature>
<organism evidence="10 11">
    <name type="scientific">Blepharisma stoltei</name>
    <dbReference type="NCBI Taxonomy" id="1481888"/>
    <lineage>
        <taxon>Eukaryota</taxon>
        <taxon>Sar</taxon>
        <taxon>Alveolata</taxon>
        <taxon>Ciliophora</taxon>
        <taxon>Postciliodesmatophora</taxon>
        <taxon>Heterotrichea</taxon>
        <taxon>Heterotrichida</taxon>
        <taxon>Blepharismidae</taxon>
        <taxon>Blepharisma</taxon>
    </lineage>
</organism>
<dbReference type="EC" id="2.3.1.225" evidence="8"/>
<feature type="repeat" description="ANK" evidence="7">
    <location>
        <begin position="181"/>
        <end position="213"/>
    </location>
</feature>
<dbReference type="Gene3D" id="1.25.40.20">
    <property type="entry name" value="Ankyrin repeat-containing domain"/>
    <property type="match status" value="1"/>
</dbReference>
<dbReference type="InterPro" id="IPR001594">
    <property type="entry name" value="Palmitoyltrfase_DHHC"/>
</dbReference>
<dbReference type="Pfam" id="PF01529">
    <property type="entry name" value="DHHC"/>
    <property type="match status" value="1"/>
</dbReference>
<dbReference type="PANTHER" id="PTHR24161">
    <property type="entry name" value="ANK_REP_REGION DOMAIN-CONTAINING PROTEIN-RELATED"/>
    <property type="match status" value="1"/>
</dbReference>
<evidence type="ECO:0000256" key="1">
    <source>
        <dbReference type="ARBA" id="ARBA00004141"/>
    </source>
</evidence>
<feature type="transmembrane region" description="Helical" evidence="8">
    <location>
        <begin position="282"/>
        <end position="303"/>
    </location>
</feature>
<dbReference type="SMART" id="SM00248">
    <property type="entry name" value="ANK"/>
    <property type="match status" value="5"/>
</dbReference>
<evidence type="ECO:0000256" key="7">
    <source>
        <dbReference type="PROSITE-ProRule" id="PRU00023"/>
    </source>
</evidence>
<keyword evidence="3" id="KW-0677">Repeat</keyword>
<dbReference type="PANTHER" id="PTHR24161:SF85">
    <property type="entry name" value="PALMITOYLTRANSFERASE HIP14"/>
    <property type="match status" value="1"/>
</dbReference>
<dbReference type="EMBL" id="CAJZBQ010000018">
    <property type="protein sequence ID" value="CAG9317863.1"/>
    <property type="molecule type" value="Genomic_DNA"/>
</dbReference>
<keyword evidence="11" id="KW-1185">Reference proteome</keyword>
<evidence type="ECO:0000256" key="2">
    <source>
        <dbReference type="ARBA" id="ARBA00022692"/>
    </source>
</evidence>
<dbReference type="GO" id="GO:0016020">
    <property type="term" value="C:membrane"/>
    <property type="evidence" value="ECO:0007669"/>
    <property type="project" value="UniProtKB-SubCell"/>
</dbReference>
<evidence type="ECO:0000259" key="9">
    <source>
        <dbReference type="Pfam" id="PF01529"/>
    </source>
</evidence>
<comment type="domain">
    <text evidence="8">The DHHC domain is required for palmitoyltransferase activity.</text>
</comment>
<dbReference type="Proteomes" id="UP001162131">
    <property type="component" value="Unassembled WGS sequence"/>
</dbReference>
<comment type="similarity">
    <text evidence="8">Belongs to the DHHC palmitoyltransferase family.</text>
</comment>
<keyword evidence="5 7" id="KW-0040">ANK repeat</keyword>
<comment type="subcellular location">
    <subcellularLocation>
        <location evidence="1">Membrane</location>
        <topology evidence="1">Multi-pass membrane protein</topology>
    </subcellularLocation>
</comment>
<dbReference type="AlphaFoldDB" id="A0AAU9J7Z6"/>
<dbReference type="InterPro" id="IPR002110">
    <property type="entry name" value="Ankyrin_rpt"/>
</dbReference>
<dbReference type="PROSITE" id="PS50297">
    <property type="entry name" value="ANK_REP_REGION"/>
    <property type="match status" value="2"/>
</dbReference>
<proteinExistence type="inferred from homology"/>
<evidence type="ECO:0000256" key="8">
    <source>
        <dbReference type="RuleBase" id="RU079119"/>
    </source>
</evidence>
<feature type="transmembrane region" description="Helical" evidence="8">
    <location>
        <begin position="412"/>
        <end position="436"/>
    </location>
</feature>
<evidence type="ECO:0000256" key="6">
    <source>
        <dbReference type="ARBA" id="ARBA00023136"/>
    </source>
</evidence>